<evidence type="ECO:0000256" key="9">
    <source>
        <dbReference type="ARBA" id="ARBA00022989"/>
    </source>
</evidence>
<keyword evidence="9 12" id="KW-1133">Transmembrane helix</keyword>
<evidence type="ECO:0000256" key="11">
    <source>
        <dbReference type="SAM" id="MobiDB-lite"/>
    </source>
</evidence>
<organism evidence="14 15">
    <name type="scientific">Jatropha curcas</name>
    <name type="common">Barbados nut</name>
    <dbReference type="NCBI Taxonomy" id="180498"/>
    <lineage>
        <taxon>Eukaryota</taxon>
        <taxon>Viridiplantae</taxon>
        <taxon>Streptophyta</taxon>
        <taxon>Embryophyta</taxon>
        <taxon>Tracheophyta</taxon>
        <taxon>Spermatophyta</taxon>
        <taxon>Magnoliopsida</taxon>
        <taxon>eudicotyledons</taxon>
        <taxon>Gunneridae</taxon>
        <taxon>Pentapetalae</taxon>
        <taxon>rosids</taxon>
        <taxon>fabids</taxon>
        <taxon>Malpighiales</taxon>
        <taxon>Euphorbiaceae</taxon>
        <taxon>Crotonoideae</taxon>
        <taxon>Jatropheae</taxon>
        <taxon>Jatropha</taxon>
    </lineage>
</organism>
<evidence type="ECO:0000256" key="5">
    <source>
        <dbReference type="ARBA" id="ARBA00022729"/>
    </source>
</evidence>
<keyword evidence="5" id="KW-0732">Signal</keyword>
<dbReference type="PANTHER" id="PTHR47989">
    <property type="entry name" value="OS01G0750732 PROTEIN"/>
    <property type="match status" value="1"/>
</dbReference>
<accession>A0A067K654</accession>
<dbReference type="PROSITE" id="PS50011">
    <property type="entry name" value="PROTEIN_KINASE_DOM"/>
    <property type="match status" value="1"/>
</dbReference>
<dbReference type="GO" id="GO:0004674">
    <property type="term" value="F:protein serine/threonine kinase activity"/>
    <property type="evidence" value="ECO:0007669"/>
    <property type="project" value="UniProtKB-KW"/>
</dbReference>
<evidence type="ECO:0000259" key="13">
    <source>
        <dbReference type="PROSITE" id="PS50011"/>
    </source>
</evidence>
<sequence length="591" mass="65907">MYRKWVQDSNYIFGAAFGVVSISKVKINYTKTTPAWVAPVLVYITMRSMGPQRKVNIKYNLTWIFPVDTGFNYLVRLHFCETRLEVTCARQLVFSIFINNKTAGGQADVIYWSGGKGVPVYKDHVIWIPAGSPSKQDLWLALHPSDEFEFADANLNGLEIFKLNNSKGSLAGPNSEPIPVQTPPVQQPKLLERTKRKNVKKETILIGPVFGGVLFLAFIICFFVFNQRRRGKKDSIITKAKSFRVPFPHTSRSTTRNSAPNPSNQFRRFSIFEIEVATSKFDDEFVIGSGGFGNVYKGSIDDGAFTVAISRLHSSSKQGAREFKTEIQMLSKLRHTHLVSLIGYCDDPGEMILVYEFMHRGLGIHLGFEDHALDIGLINLVTSQSQTQVSTVVRGSIGYVDPEYYRRQHLTEKSDVYSFGVVLLEILCARPPVIPGLPKEQANLADWARICYRRGVLDRIMDPHLRGDADPACLEKFGEIAESCLRDNGAQRQAMSGVICELELALQLQETAEKSRNSSVESVGEEQESPLLLRGEAVVTTDDDDIFSVSGEQKEDSKSTVSSGEGSAAKLDPDGFKSKSVFSEIMNQMGR</sequence>
<comment type="subcellular location">
    <subcellularLocation>
        <location evidence="1">Membrane</location>
        <topology evidence="1">Single-pass membrane protein</topology>
    </subcellularLocation>
</comment>
<keyword evidence="7" id="KW-0418">Kinase</keyword>
<evidence type="ECO:0000256" key="10">
    <source>
        <dbReference type="ARBA" id="ARBA00023136"/>
    </source>
</evidence>
<dbReference type="EMBL" id="KK914862">
    <property type="protein sequence ID" value="KDP27274.1"/>
    <property type="molecule type" value="Genomic_DNA"/>
</dbReference>
<evidence type="ECO:0000256" key="3">
    <source>
        <dbReference type="ARBA" id="ARBA00022679"/>
    </source>
</evidence>
<evidence type="ECO:0000256" key="7">
    <source>
        <dbReference type="ARBA" id="ARBA00022777"/>
    </source>
</evidence>
<name>A0A067K654_JATCU</name>
<dbReference type="Pfam" id="PF12819">
    <property type="entry name" value="Malectin_like"/>
    <property type="match status" value="1"/>
</dbReference>
<dbReference type="GO" id="GO:0005524">
    <property type="term" value="F:ATP binding"/>
    <property type="evidence" value="ECO:0007669"/>
    <property type="project" value="UniProtKB-KW"/>
</dbReference>
<evidence type="ECO:0000313" key="15">
    <source>
        <dbReference type="Proteomes" id="UP000027138"/>
    </source>
</evidence>
<evidence type="ECO:0000256" key="6">
    <source>
        <dbReference type="ARBA" id="ARBA00022741"/>
    </source>
</evidence>
<feature type="domain" description="Protein kinase" evidence="13">
    <location>
        <begin position="281"/>
        <end position="591"/>
    </location>
</feature>
<dbReference type="Gene3D" id="2.60.120.430">
    <property type="entry name" value="Galactose-binding lectin"/>
    <property type="match status" value="1"/>
</dbReference>
<feature type="region of interest" description="Disordered" evidence="11">
    <location>
        <begin position="547"/>
        <end position="575"/>
    </location>
</feature>
<dbReference type="FunFam" id="2.60.120.430:FF:000007">
    <property type="entry name" value="FERONIA receptor-like kinase"/>
    <property type="match status" value="1"/>
</dbReference>
<dbReference type="InterPro" id="IPR011009">
    <property type="entry name" value="Kinase-like_dom_sf"/>
</dbReference>
<dbReference type="SUPFAM" id="SSF56112">
    <property type="entry name" value="Protein kinase-like (PK-like)"/>
    <property type="match status" value="1"/>
</dbReference>
<keyword evidence="6" id="KW-0547">Nucleotide-binding</keyword>
<dbReference type="InterPro" id="IPR001245">
    <property type="entry name" value="Ser-Thr/Tyr_kinase_cat_dom"/>
</dbReference>
<dbReference type="AlphaFoldDB" id="A0A067K654"/>
<dbReference type="Pfam" id="PF07714">
    <property type="entry name" value="PK_Tyr_Ser-Thr"/>
    <property type="match status" value="2"/>
</dbReference>
<evidence type="ECO:0000256" key="4">
    <source>
        <dbReference type="ARBA" id="ARBA00022692"/>
    </source>
</evidence>
<keyword evidence="15" id="KW-1185">Reference proteome</keyword>
<gene>
    <name evidence="14" type="ORF">JCGZ_19973</name>
</gene>
<keyword evidence="2" id="KW-0723">Serine/threonine-protein kinase</keyword>
<protein>
    <recommendedName>
        <fullName evidence="13">Protein kinase domain-containing protein</fullName>
    </recommendedName>
</protein>
<evidence type="ECO:0000256" key="1">
    <source>
        <dbReference type="ARBA" id="ARBA00004167"/>
    </source>
</evidence>
<dbReference type="Proteomes" id="UP000027138">
    <property type="component" value="Unassembled WGS sequence"/>
</dbReference>
<dbReference type="PANTHER" id="PTHR47989:SF62">
    <property type="entry name" value="OS05G0423500 PROTEIN"/>
    <property type="match status" value="1"/>
</dbReference>
<keyword evidence="8" id="KW-0067">ATP-binding</keyword>
<dbReference type="OrthoDB" id="4062651at2759"/>
<dbReference type="InterPro" id="IPR024788">
    <property type="entry name" value="Malectin-like_Carb-bd_dom"/>
</dbReference>
<dbReference type="InterPro" id="IPR000719">
    <property type="entry name" value="Prot_kinase_dom"/>
</dbReference>
<proteinExistence type="predicted"/>
<keyword evidence="3" id="KW-0808">Transferase</keyword>
<dbReference type="Gene3D" id="3.30.200.20">
    <property type="entry name" value="Phosphorylase Kinase, domain 1"/>
    <property type="match status" value="1"/>
</dbReference>
<dbReference type="GO" id="GO:0016020">
    <property type="term" value="C:membrane"/>
    <property type="evidence" value="ECO:0007669"/>
    <property type="project" value="UniProtKB-SubCell"/>
</dbReference>
<evidence type="ECO:0000256" key="12">
    <source>
        <dbReference type="SAM" id="Phobius"/>
    </source>
</evidence>
<evidence type="ECO:0000313" key="14">
    <source>
        <dbReference type="EMBL" id="KDP27274.1"/>
    </source>
</evidence>
<evidence type="ECO:0000256" key="2">
    <source>
        <dbReference type="ARBA" id="ARBA00022527"/>
    </source>
</evidence>
<keyword evidence="10 12" id="KW-0472">Membrane</keyword>
<feature type="transmembrane region" description="Helical" evidence="12">
    <location>
        <begin position="203"/>
        <end position="225"/>
    </location>
</feature>
<keyword evidence="4 12" id="KW-0812">Transmembrane</keyword>
<evidence type="ECO:0000256" key="8">
    <source>
        <dbReference type="ARBA" id="ARBA00022840"/>
    </source>
</evidence>
<reference evidence="14 15" key="1">
    <citation type="journal article" date="2014" name="PLoS ONE">
        <title>Global Analysis of Gene Expression Profiles in Physic Nut (Jatropha curcas L.) Seedlings Exposed to Salt Stress.</title>
        <authorList>
            <person name="Zhang L."/>
            <person name="Zhang C."/>
            <person name="Wu P."/>
            <person name="Chen Y."/>
            <person name="Li M."/>
            <person name="Jiang H."/>
            <person name="Wu G."/>
        </authorList>
    </citation>
    <scope>NUCLEOTIDE SEQUENCE [LARGE SCALE GENOMIC DNA]</scope>
    <source>
        <strain evidence="15">cv. GZQX0401</strain>
        <tissue evidence="14">Young leaves</tissue>
    </source>
</reference>
<dbReference type="Gene3D" id="1.10.510.10">
    <property type="entry name" value="Transferase(Phosphotransferase) domain 1"/>
    <property type="match status" value="1"/>
</dbReference>
<dbReference type="FunFam" id="3.30.200.20:FF:000039">
    <property type="entry name" value="receptor-like protein kinase FERONIA"/>
    <property type="match status" value="1"/>
</dbReference>
<feature type="region of interest" description="Disordered" evidence="11">
    <location>
        <begin position="515"/>
        <end position="534"/>
    </location>
</feature>